<dbReference type="Gene3D" id="1.20.120.850">
    <property type="entry name" value="SWI2/SNF2 ATPases, N-terminal domain"/>
    <property type="match status" value="1"/>
</dbReference>
<evidence type="ECO:0000313" key="5">
    <source>
        <dbReference type="EMBL" id="QDO16321.1"/>
    </source>
</evidence>
<dbReference type="InterPro" id="IPR049730">
    <property type="entry name" value="SNF2/RAD54-like_C"/>
</dbReference>
<evidence type="ECO:0000259" key="3">
    <source>
        <dbReference type="PROSITE" id="PS51192"/>
    </source>
</evidence>
<dbReference type="Pfam" id="PF00176">
    <property type="entry name" value="SNF2-rel_dom"/>
    <property type="match status" value="1"/>
</dbReference>
<feature type="region of interest" description="Disordered" evidence="2">
    <location>
        <begin position="405"/>
        <end position="444"/>
    </location>
</feature>
<feature type="region of interest" description="Disordered" evidence="2">
    <location>
        <begin position="54"/>
        <end position="99"/>
    </location>
</feature>
<dbReference type="GO" id="GO:0015616">
    <property type="term" value="F:DNA translocase activity"/>
    <property type="evidence" value="ECO:0007669"/>
    <property type="project" value="TreeGrafter"/>
</dbReference>
<dbReference type="EMBL" id="MN125854">
    <property type="protein sequence ID" value="QDO16321.1"/>
    <property type="molecule type" value="mRNA"/>
</dbReference>
<dbReference type="AlphaFoldDB" id="A0A516AG78"/>
<dbReference type="InterPro" id="IPR038718">
    <property type="entry name" value="SNF2-like_sf"/>
</dbReference>
<dbReference type="InterPro" id="IPR000330">
    <property type="entry name" value="SNF2_N"/>
</dbReference>
<dbReference type="SMART" id="SM00490">
    <property type="entry name" value="HELICc"/>
    <property type="match status" value="1"/>
</dbReference>
<feature type="compositionally biased region" description="Low complexity" evidence="2">
    <location>
        <begin position="278"/>
        <end position="288"/>
    </location>
</feature>
<feature type="domain" description="Helicase C-terminal" evidence="4">
    <location>
        <begin position="844"/>
        <end position="1003"/>
    </location>
</feature>
<keyword evidence="1" id="KW-0378">Hydrolase</keyword>
<organism evidence="5">
    <name type="scientific">Lingulaulax polyedra</name>
    <name type="common">Dinoflagellate</name>
    <name type="synonym">Lingulodinium polyedra</name>
    <dbReference type="NCBI Taxonomy" id="160621"/>
    <lineage>
        <taxon>Eukaryota</taxon>
        <taxon>Sar</taxon>
        <taxon>Alveolata</taxon>
        <taxon>Dinophyceae</taxon>
        <taxon>Gonyaulacales</taxon>
        <taxon>Lingulodiniaceae</taxon>
        <taxon>Lingulaulax</taxon>
    </lineage>
</organism>
<dbReference type="InterPro" id="IPR050496">
    <property type="entry name" value="SNF2_RAD54_helicase_repair"/>
</dbReference>
<dbReference type="GO" id="GO:0000724">
    <property type="term" value="P:double-strand break repair via homologous recombination"/>
    <property type="evidence" value="ECO:0007669"/>
    <property type="project" value="TreeGrafter"/>
</dbReference>
<feature type="compositionally biased region" description="Pro residues" evidence="2">
    <location>
        <begin position="80"/>
        <end position="96"/>
    </location>
</feature>
<dbReference type="InterPro" id="IPR014001">
    <property type="entry name" value="Helicase_ATP-bd"/>
</dbReference>
<dbReference type="Pfam" id="PF00271">
    <property type="entry name" value="Helicase_C"/>
    <property type="match status" value="1"/>
</dbReference>
<dbReference type="Gene3D" id="3.40.50.10810">
    <property type="entry name" value="Tandem AAA-ATPase domain"/>
    <property type="match status" value="1"/>
</dbReference>
<dbReference type="GO" id="GO:0016787">
    <property type="term" value="F:hydrolase activity"/>
    <property type="evidence" value="ECO:0007669"/>
    <property type="project" value="UniProtKB-KW"/>
</dbReference>
<feature type="compositionally biased region" description="Low complexity" evidence="2">
    <location>
        <begin position="219"/>
        <end position="233"/>
    </location>
</feature>
<proteinExistence type="evidence at transcript level"/>
<dbReference type="SUPFAM" id="SSF52540">
    <property type="entry name" value="P-loop containing nucleoside triphosphate hydrolases"/>
    <property type="match status" value="2"/>
</dbReference>
<dbReference type="Gene3D" id="3.40.50.300">
    <property type="entry name" value="P-loop containing nucleotide triphosphate hydrolases"/>
    <property type="match status" value="1"/>
</dbReference>
<dbReference type="InterPro" id="IPR027417">
    <property type="entry name" value="P-loop_NTPase"/>
</dbReference>
<dbReference type="GO" id="GO:0005524">
    <property type="term" value="F:ATP binding"/>
    <property type="evidence" value="ECO:0007669"/>
    <property type="project" value="InterPro"/>
</dbReference>
<feature type="domain" description="Helicase ATP-binding" evidence="3">
    <location>
        <begin position="481"/>
        <end position="650"/>
    </location>
</feature>
<evidence type="ECO:0000256" key="1">
    <source>
        <dbReference type="ARBA" id="ARBA00022801"/>
    </source>
</evidence>
<evidence type="ECO:0000256" key="2">
    <source>
        <dbReference type="SAM" id="MobiDB-lite"/>
    </source>
</evidence>
<feature type="region of interest" description="Disordered" evidence="2">
    <location>
        <begin position="202"/>
        <end position="233"/>
    </location>
</feature>
<dbReference type="GO" id="GO:0005634">
    <property type="term" value="C:nucleus"/>
    <property type="evidence" value="ECO:0007669"/>
    <property type="project" value="TreeGrafter"/>
</dbReference>
<dbReference type="PANTHER" id="PTHR45629:SF7">
    <property type="entry name" value="DNA EXCISION REPAIR PROTEIN ERCC-6-RELATED"/>
    <property type="match status" value="1"/>
</dbReference>
<dbReference type="PANTHER" id="PTHR45629">
    <property type="entry name" value="SNF2/RAD54 FAMILY MEMBER"/>
    <property type="match status" value="1"/>
</dbReference>
<feature type="compositionally biased region" description="Low complexity" evidence="2">
    <location>
        <begin position="435"/>
        <end position="444"/>
    </location>
</feature>
<dbReference type="GO" id="GO:0007131">
    <property type="term" value="P:reciprocal meiotic recombination"/>
    <property type="evidence" value="ECO:0007669"/>
    <property type="project" value="TreeGrafter"/>
</dbReference>
<feature type="region of interest" description="Disordered" evidence="2">
    <location>
        <begin position="104"/>
        <end position="123"/>
    </location>
</feature>
<feature type="region of interest" description="Disordered" evidence="2">
    <location>
        <begin position="247"/>
        <end position="292"/>
    </location>
</feature>
<reference evidence="5" key="1">
    <citation type="journal article" date="2019" name="Microorganisms">
        <title>DNA Damage Response Pathways in Dinoflagellates.</title>
        <authorList>
            <person name="Li C."/>
            <person name="Wong J."/>
        </authorList>
    </citation>
    <scope>NUCLEOTIDE SEQUENCE</scope>
</reference>
<protein>
    <submittedName>
        <fullName evidence="5">DNA repair and recombination protein RAD54B</fullName>
    </submittedName>
</protein>
<dbReference type="InterPro" id="IPR001650">
    <property type="entry name" value="Helicase_C-like"/>
</dbReference>
<dbReference type="PROSITE" id="PS51194">
    <property type="entry name" value="HELICASE_CTER"/>
    <property type="match status" value="1"/>
</dbReference>
<dbReference type="SMART" id="SM00487">
    <property type="entry name" value="DEXDc"/>
    <property type="match status" value="1"/>
</dbReference>
<evidence type="ECO:0000259" key="4">
    <source>
        <dbReference type="PROSITE" id="PS51194"/>
    </source>
</evidence>
<sequence>MPRRLLLAPCAGPPQPACLAAAPALRPDVPVVELQGCTEAVPASGRRTLHGLLPAGGGAPAAHSGALPSAGGPGARTPLLPRPAPGAGPPGGPPPVADLLRRTSSRSAQFRTQPVSSGGRSDDVGGCAANGGGSTAGAAPAVAPLGSEQCCSQRGSEPTAPRLVGGTLLQPQSNSEVSVAAPASCGPVLHADPFVGCLEGGAPPEQVAGRPQAGSPALEPASTGAAAGVAAAPEDTGAAAAPVVAGEAEVPGGSPPHEAAAAPAKRRKQLLTPGPGSARAPGVAGEAAAGRERPGLAVGAAAGTAEPAPEDCCYTVAFTREAHKKRRKFENGVLLVCGGKASLYNEEGKHLLIGKALRITEKLPRGRELYGNASTVIEIESELPMEDFTSGRAFRTQVPAAAPSAALSASGSPKAKRFRPLGDSGAGAGAGTRGGAPDAQDAPAPAGALLLAGDSEPALFLEPGLASQLRQHQRDGVCFMHRHVRAGAGCILADCMGLGKTLQALCLIWAALSRPAGRPPCKKAAVVCPSSLCANWEAECKRWLGPLRVRPTVVQGGTSAASAADTVRGFLCAGKLLIISYDQLRQHANLVDDVVDLLVCDEGHRLKSASASTTKRLAAMRCKRRVLLTGTPLQNNLDEFWCCLTFVQPTLLPPLPTFQRIFKKPIDRAQDASASAQEVALGTARSAELTQLAAGVILRRGPELLESLLPPRTEVLLTAPLTLPQVAAYRALCKVAKASATPAAAPERDGAHLGVLAVLRQLCNVDPQDLRNSTGAGDGASEGCLGVGEEHEDPEDHEGSGRSAPRREAPAEGSMQLCREALASVSDAEWAAASGAGASAKLNLLEALLTWFREAASDDGIVIVSGFTKSLERCAELCTRLGVPVEKLTGSTPIQARVEMVSAFNARRGCRAFLLSSRAGGVGLNIVGANRLIMLEPDWNPAVDLQAMGRVWRQGQTKPCFIYRLAAHGTLEEKILQRQVRKQGLAIAALDAGARPKAAEEATDMADLRRVFELDGYGPTGLPLGGGGAEAGVELPQALGLGDPVVRAALHGTRLLSATTAPTAKA</sequence>
<feature type="compositionally biased region" description="Polar residues" evidence="2">
    <location>
        <begin position="105"/>
        <end position="114"/>
    </location>
</feature>
<feature type="compositionally biased region" description="Low complexity" evidence="2">
    <location>
        <begin position="60"/>
        <end position="79"/>
    </location>
</feature>
<dbReference type="PROSITE" id="PS51192">
    <property type="entry name" value="HELICASE_ATP_BIND_1"/>
    <property type="match status" value="1"/>
</dbReference>
<name>A0A516AG78_LINPO</name>
<feature type="region of interest" description="Disordered" evidence="2">
    <location>
        <begin position="770"/>
        <end position="813"/>
    </location>
</feature>
<dbReference type="CDD" id="cd18793">
    <property type="entry name" value="SF2_C_SNF"/>
    <property type="match status" value="1"/>
</dbReference>
<feature type="compositionally biased region" description="Gly residues" evidence="2">
    <location>
        <begin position="424"/>
        <end position="434"/>
    </location>
</feature>
<accession>A0A516AG78</accession>
<feature type="compositionally biased region" description="Basic and acidic residues" evidence="2">
    <location>
        <begin position="797"/>
        <end position="810"/>
    </location>
</feature>